<organism evidence="3 4">
    <name type="scientific">Blepharisma stoltei</name>
    <dbReference type="NCBI Taxonomy" id="1481888"/>
    <lineage>
        <taxon>Eukaryota</taxon>
        <taxon>Sar</taxon>
        <taxon>Alveolata</taxon>
        <taxon>Ciliophora</taxon>
        <taxon>Postciliodesmatophora</taxon>
        <taxon>Heterotrichea</taxon>
        <taxon>Heterotrichida</taxon>
        <taxon>Blepharismidae</taxon>
        <taxon>Blepharisma</taxon>
    </lineage>
</organism>
<dbReference type="EMBL" id="CAJZBQ010000060">
    <property type="protein sequence ID" value="CAG9334974.1"/>
    <property type="molecule type" value="Genomic_DNA"/>
</dbReference>
<feature type="region of interest" description="Disordered" evidence="2">
    <location>
        <begin position="275"/>
        <end position="301"/>
    </location>
</feature>
<evidence type="ECO:0000256" key="1">
    <source>
        <dbReference type="SAM" id="Coils"/>
    </source>
</evidence>
<evidence type="ECO:0008006" key="5">
    <source>
        <dbReference type="Google" id="ProtNLM"/>
    </source>
</evidence>
<gene>
    <name evidence="3" type="ORF">BSTOLATCC_MIC62555</name>
</gene>
<feature type="coiled-coil region" evidence="1">
    <location>
        <begin position="48"/>
        <end position="134"/>
    </location>
</feature>
<sequence>MSRSSRDSSELEVEPHKLRSLLDSIAIQLEIPFLERRGRNKQHKHDPIEELREVIQETSERERELQACIGIARVLIDNNEKSILKINKQREEKEKDQEKIKDLRNTIETLKEELVLAEEKYDQVNKALVSCEEQLLVLNAEHKRLLMESNKLRELPDSLVQSVKDYQSEIEELKSSFRSELDEMNKNKFELERRNKRLLEEKTQMDTIYNETYEKFKTLEISNQKSQERLKALEQECQNAKFEKEIADKKIGLLSKNTEKLKAKIDKLEEDLKLTENSRSKSQTPKKLKHSRHHSLLTEIESVRSDEKEKKLKLPEIREEEEMVITSIASKAFLSFTPHGKSGHKVFSFDRSQKTLDIDIDLGIIHIESKKAKDFPGRKDPAEEYFFLATQAVKMNSSYMDAICIIPPQNLYEKAMKEDVPFHKWHIWIESQLNSAYIQMLYKKDSKIAPIPTINRITRR</sequence>
<protein>
    <recommendedName>
        <fullName evidence="5">Chromosome partition protein Smc</fullName>
    </recommendedName>
</protein>
<dbReference type="Proteomes" id="UP001162131">
    <property type="component" value="Unassembled WGS sequence"/>
</dbReference>
<keyword evidence="4" id="KW-1185">Reference proteome</keyword>
<accession>A0AAU9K5X3</accession>
<dbReference type="AlphaFoldDB" id="A0AAU9K5X3"/>
<name>A0AAU9K5X3_9CILI</name>
<comment type="caution">
    <text evidence="3">The sequence shown here is derived from an EMBL/GenBank/DDBJ whole genome shotgun (WGS) entry which is preliminary data.</text>
</comment>
<reference evidence="3" key="1">
    <citation type="submission" date="2021-09" db="EMBL/GenBank/DDBJ databases">
        <authorList>
            <consortium name="AG Swart"/>
            <person name="Singh M."/>
            <person name="Singh A."/>
            <person name="Seah K."/>
            <person name="Emmerich C."/>
        </authorList>
    </citation>
    <scope>NUCLEOTIDE SEQUENCE</scope>
    <source>
        <strain evidence="3">ATCC30299</strain>
    </source>
</reference>
<keyword evidence="1" id="KW-0175">Coiled coil</keyword>
<feature type="compositionally biased region" description="Basic residues" evidence="2">
    <location>
        <begin position="284"/>
        <end position="295"/>
    </location>
</feature>
<evidence type="ECO:0000256" key="2">
    <source>
        <dbReference type="SAM" id="MobiDB-lite"/>
    </source>
</evidence>
<evidence type="ECO:0000313" key="4">
    <source>
        <dbReference type="Proteomes" id="UP001162131"/>
    </source>
</evidence>
<proteinExistence type="predicted"/>
<evidence type="ECO:0000313" key="3">
    <source>
        <dbReference type="EMBL" id="CAG9334974.1"/>
    </source>
</evidence>